<evidence type="ECO:0000313" key="2">
    <source>
        <dbReference type="Proteomes" id="UP001178508"/>
    </source>
</evidence>
<reference evidence="1" key="1">
    <citation type="submission" date="2023-08" db="EMBL/GenBank/DDBJ databases">
        <authorList>
            <person name="Alioto T."/>
            <person name="Alioto T."/>
            <person name="Gomez Garrido J."/>
        </authorList>
    </citation>
    <scope>NUCLEOTIDE SEQUENCE</scope>
</reference>
<evidence type="ECO:0000313" key="1">
    <source>
        <dbReference type="EMBL" id="CAJ1057745.1"/>
    </source>
</evidence>
<keyword evidence="2" id="KW-1185">Reference proteome</keyword>
<dbReference type="Proteomes" id="UP001178508">
    <property type="component" value="Chromosome 6"/>
</dbReference>
<accession>A0AAV1F9S8</accession>
<dbReference type="AlphaFoldDB" id="A0AAV1F9S8"/>
<name>A0AAV1F9S8_XYRNO</name>
<proteinExistence type="predicted"/>
<gene>
    <name evidence="1" type="ORF">XNOV1_A019488</name>
</gene>
<protein>
    <submittedName>
        <fullName evidence="1">Uncharacterized protein</fullName>
    </submittedName>
</protein>
<organism evidence="1 2">
    <name type="scientific">Xyrichtys novacula</name>
    <name type="common">Pearly razorfish</name>
    <name type="synonym">Hemipteronotus novacula</name>
    <dbReference type="NCBI Taxonomy" id="13765"/>
    <lineage>
        <taxon>Eukaryota</taxon>
        <taxon>Metazoa</taxon>
        <taxon>Chordata</taxon>
        <taxon>Craniata</taxon>
        <taxon>Vertebrata</taxon>
        <taxon>Euteleostomi</taxon>
        <taxon>Actinopterygii</taxon>
        <taxon>Neopterygii</taxon>
        <taxon>Teleostei</taxon>
        <taxon>Neoteleostei</taxon>
        <taxon>Acanthomorphata</taxon>
        <taxon>Eupercaria</taxon>
        <taxon>Labriformes</taxon>
        <taxon>Labridae</taxon>
        <taxon>Xyrichtys</taxon>
    </lineage>
</organism>
<dbReference type="EMBL" id="OY660869">
    <property type="protein sequence ID" value="CAJ1057745.1"/>
    <property type="molecule type" value="Genomic_DNA"/>
</dbReference>
<sequence length="101" mass="10986">MGTGGLLVDMTPSSLRTPMMSMSWLDSRLCLQIKQTQIHGCTIGAHSDLNNHSLDGHQALLLPAITEVHQRLGLRWTPQNSTPPLWGSPQFFKKSHGAAGA</sequence>